<feature type="compositionally biased region" description="Basic and acidic residues" evidence="1">
    <location>
        <begin position="1569"/>
        <end position="1593"/>
    </location>
</feature>
<feature type="compositionally biased region" description="Gly residues" evidence="1">
    <location>
        <begin position="1540"/>
        <end position="1554"/>
    </location>
</feature>
<feature type="compositionally biased region" description="Gly residues" evidence="1">
    <location>
        <begin position="1189"/>
        <end position="1199"/>
    </location>
</feature>
<organism evidence="2 3">
    <name type="scientific">Candolleomyces aberdarensis</name>
    <dbReference type="NCBI Taxonomy" id="2316362"/>
    <lineage>
        <taxon>Eukaryota</taxon>
        <taxon>Fungi</taxon>
        <taxon>Dikarya</taxon>
        <taxon>Basidiomycota</taxon>
        <taxon>Agaricomycotina</taxon>
        <taxon>Agaricomycetes</taxon>
        <taxon>Agaricomycetidae</taxon>
        <taxon>Agaricales</taxon>
        <taxon>Agaricineae</taxon>
        <taxon>Psathyrellaceae</taxon>
        <taxon>Candolleomyces</taxon>
    </lineage>
</organism>
<feature type="compositionally biased region" description="Basic and acidic residues" evidence="1">
    <location>
        <begin position="530"/>
        <end position="558"/>
    </location>
</feature>
<keyword evidence="3" id="KW-1185">Reference proteome</keyword>
<dbReference type="PANTHER" id="PTHR14905">
    <property type="entry name" value="NG37"/>
    <property type="match status" value="1"/>
</dbReference>
<feature type="region of interest" description="Disordered" evidence="1">
    <location>
        <begin position="472"/>
        <end position="558"/>
    </location>
</feature>
<feature type="compositionally biased region" description="Basic and acidic residues" evidence="1">
    <location>
        <begin position="243"/>
        <end position="262"/>
    </location>
</feature>
<feature type="compositionally biased region" description="Basic and acidic residues" evidence="1">
    <location>
        <begin position="1520"/>
        <end position="1531"/>
    </location>
</feature>
<dbReference type="GO" id="GO:0042274">
    <property type="term" value="P:ribosomal small subunit biogenesis"/>
    <property type="evidence" value="ECO:0007669"/>
    <property type="project" value="InterPro"/>
</dbReference>
<sequence length="1593" mass="175452">MPPKSKSIFRQPGARHFQLVHRSQRDPLINDPEASQHVLKAFVRENDKKVTFYIDILSQKLNPAQGKSRADLEELLGNELASDPSLSKSGEASLYGIYYDDSEYDYMQHLRTVGVQEEGVDSVLIEAPSTSKGKRAKKNDAFELPQEALPSTYELPRTYESQQAVPESIAGFQPDMDPHLRQVLEALEDDAFVDDGLEDDFFGELVADGERNSDEDFDYEFREEGVSSEQELEEPSADSESTWEERFAQFKKQQKESAAQHDSDDEFASEGGDTIGTLHTISVIGGKKRRRKGGSDATGYSMSSSSMQRHQGLQTLDERFDQVMMKQYDNDEDDDEAEEPPSDEDSDEAPELITSRDDFDGMLNEFLNDYEILGRKLKPKLEGESGAEKLETMRRAMGLDERVRIQHGDDSEPDELEFVEEEPKEKWDCETILTTYSNLENHPRLIRARDSKPVPKIILDPRTGMPAVAEKLQQATRRGPALRPPLSNSENSDESDSDDTARGNRGPAVGRPRNESKEEKKARKAAAKSQKQDRKAEKKATKERFNTEFQDQKKRLKNTEDKAFRHGDIESVLEKLAKTASRTSIGGSGIIGIATSVLKAAAGPSKFSKSDIKKVYFGNWLRDYSQAMDIAGLTKLSSDTLVLIVSVLGFMTFGFTTQEFEITPDRLGVYLPVEHIDNPKGYAEKEGDARRFHPKLRPPVEDRELEIDPNNGMKKYMATENQGWDTSTAFIRRTFRACIEAGRRANGQEGAELWEAYRLLGTGLHTMEDLLAHSNWCEIALRKMGHREVFCHVGDRVTVNTPNGPAPPLVTGTFGGADFLHSLLGEAGEHVLFRCSLCHLVVNIKKQAQLSGNPNFGALKSILSKIMGGESNDKLNQGEQMQQQAQGYHFDPNNSCPPEVMQRLVELLKWHDDVMRQILKKIEMVPGLASLLEEFSNALNAYIYTVLAPYVTPLMTQATSVLDEGSKAVIDNHDQYEVFDNPNASDPSHSLLSKDHFGLILNEPAGKIAQLVVEHSVNLIVEAWSNNDNPDQVINQILEAFHHPYYNTGRSQIQHKMFNEMERWLGGLGPDEAKQTIAALTKESVRDHKNKRLGSEDQNWDEPGYGGCGHGAPSKHSSSTKPNTAGYAAAGAGAAAAGYAGGRHDNSGSGRQNTQGYGGGRQDNSSYGSGRQEGYGGSQQSTHESSGGRQQGGYGGSGGQQQSSYGSGGQQQSSYGSGGQQQSGYGRQEGYGRTEQSQTYGGSQRRDDDDNKPSYGGGYGGRRDDDNKPSYGGGRRDDDNKPSYGGGYGGRQDDDNKPSYGGGYGGRRDDDNKPSSGGGYGGRRDDDNKPSYGGGYAAGRRDDDNKPSYGGGGYGGRRDDDDKPSYVGGSGGRRDDDNKPSYGGGYGASYGKKDDDDKPKYGGGYGKRDDDDKPSYGGGYGASYGKKDDDDKPKYGGGYGKKDDDDDDRKPKYGKKDDDDKPKWNYGRKADDDDDKPKYSGGYGHQRNDSDDKPKYGGGYGGKRDDDDDEGKKKKKKDKYKNDDSEDEGKKKQSGYAPSYGGGGYGGQSSGYGQSGYAPSYGGRGDTFGAERMKIGDDSDDDKKKKKYGRSDY</sequence>
<feature type="compositionally biased region" description="Basic and acidic residues" evidence="1">
    <location>
        <begin position="512"/>
        <end position="521"/>
    </location>
</feature>
<evidence type="ECO:0000313" key="2">
    <source>
        <dbReference type="EMBL" id="RXW24541.1"/>
    </source>
</evidence>
<feature type="region of interest" description="Disordered" evidence="1">
    <location>
        <begin position="1082"/>
        <end position="1123"/>
    </location>
</feature>
<feature type="compositionally biased region" description="Basic and acidic residues" evidence="1">
    <location>
        <begin position="1425"/>
        <end position="1478"/>
    </location>
</feature>
<proteinExistence type="predicted"/>
<feature type="compositionally biased region" description="Basic and acidic residues" evidence="1">
    <location>
        <begin position="1486"/>
        <end position="1495"/>
    </location>
</feature>
<protein>
    <submittedName>
        <fullName evidence="2">Uncharacterized protein</fullName>
    </submittedName>
</protein>
<gene>
    <name evidence="2" type="ORF">EST38_g1287</name>
</gene>
<feature type="region of interest" description="Disordered" evidence="1">
    <location>
        <begin position="222"/>
        <end position="360"/>
    </location>
</feature>
<feature type="compositionally biased region" description="Low complexity" evidence="1">
    <location>
        <begin position="1200"/>
        <end position="1215"/>
    </location>
</feature>
<dbReference type="STRING" id="2316362.A0A4Q2DXD6"/>
<dbReference type="PANTHER" id="PTHR14905:SF7">
    <property type="entry name" value="VON WILLEBRAND FACTOR A DOMAIN-CONTAINING PROTEIN 7"/>
    <property type="match status" value="1"/>
</dbReference>
<dbReference type="InterPro" id="IPR052577">
    <property type="entry name" value="VWA7"/>
</dbReference>
<feature type="compositionally biased region" description="Acidic residues" evidence="1">
    <location>
        <begin position="411"/>
        <end position="420"/>
    </location>
</feature>
<reference evidence="2 3" key="1">
    <citation type="submission" date="2019-01" db="EMBL/GenBank/DDBJ databases">
        <title>Draft genome sequence of Psathyrella aberdarensis IHI B618.</title>
        <authorList>
            <person name="Buettner E."/>
            <person name="Kellner H."/>
        </authorList>
    </citation>
    <scope>NUCLEOTIDE SEQUENCE [LARGE SCALE GENOMIC DNA]</scope>
    <source>
        <strain evidence="2 3">IHI B618</strain>
    </source>
</reference>
<dbReference type="InterPro" id="IPR010816">
    <property type="entry name" value="Het-C"/>
</dbReference>
<comment type="caution">
    <text evidence="2">The sequence shown here is derived from an EMBL/GenBank/DDBJ whole genome shotgun (WGS) entry which is preliminary data.</text>
</comment>
<feature type="compositionally biased region" description="Acidic residues" evidence="1">
    <location>
        <begin position="330"/>
        <end position="350"/>
    </location>
</feature>
<dbReference type="EMBL" id="SDEE01000017">
    <property type="protein sequence ID" value="RXW24541.1"/>
    <property type="molecule type" value="Genomic_DNA"/>
</dbReference>
<dbReference type="Pfam" id="PF07217">
    <property type="entry name" value="Het-C"/>
    <property type="match status" value="1"/>
</dbReference>
<feature type="compositionally biased region" description="Basic and acidic residues" evidence="1">
    <location>
        <begin position="1391"/>
        <end position="1414"/>
    </location>
</feature>
<dbReference type="InterPro" id="IPR007307">
    <property type="entry name" value="Ltv1"/>
</dbReference>
<feature type="compositionally biased region" description="Polar residues" evidence="1">
    <location>
        <begin position="298"/>
        <end position="314"/>
    </location>
</feature>
<evidence type="ECO:0000313" key="3">
    <source>
        <dbReference type="Proteomes" id="UP000290288"/>
    </source>
</evidence>
<feature type="compositionally biased region" description="Basic and acidic residues" evidence="1">
    <location>
        <begin position="1261"/>
        <end position="1281"/>
    </location>
</feature>
<feature type="region of interest" description="Disordered" evidence="1">
    <location>
        <begin position="404"/>
        <end position="424"/>
    </location>
</feature>
<dbReference type="OrthoDB" id="2506204at2759"/>
<feature type="region of interest" description="Disordered" evidence="1">
    <location>
        <begin position="1138"/>
        <end position="1593"/>
    </location>
</feature>
<name>A0A4Q2DXD6_9AGAR</name>
<evidence type="ECO:0000256" key="1">
    <source>
        <dbReference type="SAM" id="MobiDB-lite"/>
    </source>
</evidence>
<dbReference type="Pfam" id="PF04180">
    <property type="entry name" value="LTV"/>
    <property type="match status" value="1"/>
</dbReference>
<accession>A0A4Q2DXD6</accession>
<dbReference type="Proteomes" id="UP000290288">
    <property type="component" value="Unassembled WGS sequence"/>
</dbReference>